<dbReference type="InterPro" id="IPR011604">
    <property type="entry name" value="PDDEXK-like_dom_sf"/>
</dbReference>
<keyword evidence="6 14" id="KW-0540">Nuclease</keyword>
<name>A0A650CWF1_ACIAM</name>
<dbReference type="EC" id="3.1.12.1" evidence="4 14"/>
<dbReference type="EMBL" id="WHYS01000001">
    <property type="protein sequence ID" value="MQL54280.1"/>
    <property type="molecule type" value="Genomic_DNA"/>
</dbReference>
<evidence type="ECO:0000256" key="3">
    <source>
        <dbReference type="ARBA" id="ARBA00009189"/>
    </source>
</evidence>
<organism evidence="17 18">
    <name type="scientific">Acidianus ambivalens</name>
    <name type="common">Desulfurolobus ambivalens</name>
    <dbReference type="NCBI Taxonomy" id="2283"/>
    <lineage>
        <taxon>Archaea</taxon>
        <taxon>Thermoproteota</taxon>
        <taxon>Thermoprotei</taxon>
        <taxon>Sulfolobales</taxon>
        <taxon>Sulfolobaceae</taxon>
        <taxon>Acidianus</taxon>
    </lineage>
</organism>
<dbReference type="RefSeq" id="WP_152939216.1">
    <property type="nucleotide sequence ID" value="NZ_CP045482.1"/>
</dbReference>
<evidence type="ECO:0000313" key="19">
    <source>
        <dbReference type="Proteomes" id="UP000474054"/>
    </source>
</evidence>
<proteinExistence type="inferred from homology"/>
<evidence type="ECO:0000256" key="7">
    <source>
        <dbReference type="ARBA" id="ARBA00022723"/>
    </source>
</evidence>
<dbReference type="NCBIfam" id="TIGR00372">
    <property type="entry name" value="cas4"/>
    <property type="match status" value="1"/>
</dbReference>
<comment type="function">
    <text evidence="14">CRISPR (clustered regularly interspaced short palindromic repeat) is an adaptive immune system that provides protection against mobile genetic elements (viruses, transposable elements and conjugative plasmids). CRISPR clusters contain sequences complementary to antecedent mobile elements and target invading nucleic acids. CRISPR clusters are transcribed and processed into CRISPR RNA (crRNA).</text>
</comment>
<keyword evidence="11 14" id="KW-0411">Iron-sulfur</keyword>
<dbReference type="GO" id="GO:0051607">
    <property type="term" value="P:defense response to virus"/>
    <property type="evidence" value="ECO:0007669"/>
    <property type="project" value="UniProtKB-KW"/>
</dbReference>
<dbReference type="EMBL" id="CP045482">
    <property type="protein sequence ID" value="QGR22108.1"/>
    <property type="molecule type" value="Genomic_DNA"/>
</dbReference>
<evidence type="ECO:0000313" key="17">
    <source>
        <dbReference type="EMBL" id="QGR22108.1"/>
    </source>
</evidence>
<dbReference type="GO" id="GO:0046872">
    <property type="term" value="F:metal ion binding"/>
    <property type="evidence" value="ECO:0007669"/>
    <property type="project" value="UniProtKB-KW"/>
</dbReference>
<comment type="similarity">
    <text evidence="3 14">Belongs to the CRISPR-associated exonuclease Cas4 family.</text>
</comment>
<evidence type="ECO:0000256" key="2">
    <source>
        <dbReference type="ARBA" id="ARBA00001966"/>
    </source>
</evidence>
<evidence type="ECO:0000256" key="8">
    <source>
        <dbReference type="ARBA" id="ARBA00022801"/>
    </source>
</evidence>
<gene>
    <name evidence="17" type="primary">cas4</name>
    <name evidence="17" type="ORF">D1866_08995</name>
    <name evidence="16" type="ORF">GFB69_00435</name>
</gene>
<keyword evidence="12 14" id="KW-0051">Antiviral defense</keyword>
<evidence type="ECO:0000259" key="15">
    <source>
        <dbReference type="Pfam" id="PF01930"/>
    </source>
</evidence>
<dbReference type="Proteomes" id="UP000426328">
    <property type="component" value="Chromosome"/>
</dbReference>
<keyword evidence="9 14" id="KW-0269">Exonuclease</keyword>
<comment type="cofactor">
    <cofactor evidence="2">
        <name>[4Fe-4S] cluster</name>
        <dbReference type="ChEBI" id="CHEBI:49883"/>
    </cofactor>
</comment>
<evidence type="ECO:0000256" key="6">
    <source>
        <dbReference type="ARBA" id="ARBA00022722"/>
    </source>
</evidence>
<dbReference type="GO" id="GO:0051536">
    <property type="term" value="F:iron-sulfur cluster binding"/>
    <property type="evidence" value="ECO:0007669"/>
    <property type="project" value="UniProtKB-KW"/>
</dbReference>
<comment type="cofactor">
    <cofactor evidence="14">
        <name>iron-sulfur cluster</name>
        <dbReference type="ChEBI" id="CHEBI:30408"/>
    </cofactor>
</comment>
<dbReference type="InterPro" id="IPR013343">
    <property type="entry name" value="CRISPR-assoc_prot_Cas4"/>
</dbReference>
<evidence type="ECO:0000256" key="13">
    <source>
        <dbReference type="ARBA" id="ARBA00023211"/>
    </source>
</evidence>
<protein>
    <recommendedName>
        <fullName evidence="5 14">CRISPR-associated exonuclease Cas4</fullName>
        <ecNumber evidence="4 14">3.1.12.1</ecNumber>
    </recommendedName>
</protein>
<accession>A0A650CWF1</accession>
<keyword evidence="8 14" id="KW-0378">Hydrolase</keyword>
<evidence type="ECO:0000256" key="12">
    <source>
        <dbReference type="ARBA" id="ARBA00023118"/>
    </source>
</evidence>
<dbReference type="AlphaFoldDB" id="A0A650CWF1"/>
<dbReference type="Proteomes" id="UP000474054">
    <property type="component" value="Unassembled WGS sequence"/>
</dbReference>
<dbReference type="KEGG" id="aamb:D1866_08995"/>
<reference evidence="17 18" key="2">
    <citation type="submission" date="2019-10" db="EMBL/GenBank/DDBJ databases">
        <title>Genome Sequences from Six Type Strain Members of the Archaeal Family Sulfolobaceae: Acidianus ambivalens, Acidianus infernus, Metallosphaera prunae, Stygiolobus azoricus, Sulfolobus metallicus, and Sulfurisphaera ohwakuensis.</title>
        <authorList>
            <person name="Counts J.A."/>
            <person name="Kelly R.M."/>
        </authorList>
    </citation>
    <scope>NUCLEOTIDE SEQUENCE [LARGE SCALE GENOMIC DNA]</scope>
    <source>
        <strain evidence="17 18">LEI 10</strain>
    </source>
</reference>
<evidence type="ECO:0000256" key="1">
    <source>
        <dbReference type="ARBA" id="ARBA00001936"/>
    </source>
</evidence>
<evidence type="ECO:0000313" key="18">
    <source>
        <dbReference type="Proteomes" id="UP000426328"/>
    </source>
</evidence>
<evidence type="ECO:0000256" key="11">
    <source>
        <dbReference type="ARBA" id="ARBA00023014"/>
    </source>
</evidence>
<comment type="cofactor">
    <cofactor evidence="14">
        <name>Mg(2+)</name>
        <dbReference type="ChEBI" id="CHEBI:18420"/>
    </cofactor>
    <cofactor evidence="14">
        <name>Mn(2+)</name>
        <dbReference type="ChEBI" id="CHEBI:29035"/>
    </cofactor>
    <text evidence="14">Mg(2+) or Mn(2+) required for ssDNA cleavage activity.</text>
</comment>
<keyword evidence="18" id="KW-1185">Reference proteome</keyword>
<sequence length="184" mass="21578">MISGTTVKHFAYCPQIVRLEAMGFTERVTEAMREGLEVDREKTVNFLYGVLKPLNIVAKPIFRYNDLVGSPDYVLFFNNYVTPLDIKQGKERIDHVMQILFYLYIMEMKGFNVKEGLLYYVQQGRLKKVRYSFRERNYVARIIDEIRDAMKGKVKVTQPASKCKNCGFFHWCRPKIKGIIAEIE</sequence>
<dbReference type="Pfam" id="PF01930">
    <property type="entry name" value="Cas_Cas4"/>
    <property type="match status" value="1"/>
</dbReference>
<evidence type="ECO:0000256" key="14">
    <source>
        <dbReference type="RuleBase" id="RU365022"/>
    </source>
</evidence>
<evidence type="ECO:0000313" key="16">
    <source>
        <dbReference type="EMBL" id="MQL54280.1"/>
    </source>
</evidence>
<keyword evidence="13 14" id="KW-0464">Manganese</keyword>
<reference evidence="16 19" key="1">
    <citation type="submission" date="2019-10" db="EMBL/GenBank/DDBJ databases">
        <title>Comparative genomics of sulfur disproportionating microorganisms.</title>
        <authorList>
            <person name="Ward L.M."/>
            <person name="Bertran E."/>
            <person name="Johnston D."/>
        </authorList>
    </citation>
    <scope>NUCLEOTIDE SEQUENCE [LARGE SCALE GENOMIC DNA]</scope>
    <source>
        <strain evidence="16 19">DSM 3772</strain>
    </source>
</reference>
<evidence type="ECO:0000256" key="9">
    <source>
        <dbReference type="ARBA" id="ARBA00022839"/>
    </source>
</evidence>
<keyword evidence="7 14" id="KW-0479">Metal-binding</keyword>
<dbReference type="GO" id="GO:0004527">
    <property type="term" value="F:exonuclease activity"/>
    <property type="evidence" value="ECO:0007669"/>
    <property type="project" value="UniProtKB-KW"/>
</dbReference>
<evidence type="ECO:0000256" key="5">
    <source>
        <dbReference type="ARBA" id="ARBA00020049"/>
    </source>
</evidence>
<dbReference type="Gene3D" id="3.90.320.10">
    <property type="match status" value="1"/>
</dbReference>
<comment type="cofactor">
    <cofactor evidence="1">
        <name>Mn(2+)</name>
        <dbReference type="ChEBI" id="CHEBI:29035"/>
    </cofactor>
</comment>
<dbReference type="InterPro" id="IPR051827">
    <property type="entry name" value="Cas4_exonuclease"/>
</dbReference>
<evidence type="ECO:0000256" key="4">
    <source>
        <dbReference type="ARBA" id="ARBA00012768"/>
    </source>
</evidence>
<keyword evidence="10 14" id="KW-0408">Iron</keyword>
<evidence type="ECO:0000256" key="10">
    <source>
        <dbReference type="ARBA" id="ARBA00023004"/>
    </source>
</evidence>
<dbReference type="PANTHER" id="PTHR36531:SF6">
    <property type="entry name" value="DNA REPLICATION ATP-DEPENDENT HELICASE_NUCLEASE DNA2"/>
    <property type="match status" value="1"/>
</dbReference>
<feature type="domain" description="DUF83" evidence="15">
    <location>
        <begin position="3"/>
        <end position="172"/>
    </location>
</feature>
<dbReference type="PANTHER" id="PTHR36531">
    <property type="entry name" value="CRISPR-ASSOCIATED EXONUCLEASE CAS4"/>
    <property type="match status" value="1"/>
</dbReference>
<dbReference type="GeneID" id="42779864"/>
<dbReference type="InterPro" id="IPR022765">
    <property type="entry name" value="Dna2/Cas4_DUF83"/>
</dbReference>